<evidence type="ECO:0000256" key="1">
    <source>
        <dbReference type="ARBA" id="ARBA00004141"/>
    </source>
</evidence>
<feature type="domain" description="PIG-P" evidence="6">
    <location>
        <begin position="10"/>
        <end position="119"/>
    </location>
</feature>
<evidence type="ECO:0000256" key="2">
    <source>
        <dbReference type="ARBA" id="ARBA00022692"/>
    </source>
</evidence>
<dbReference type="Pfam" id="PF08510">
    <property type="entry name" value="PIG-P"/>
    <property type="match status" value="1"/>
</dbReference>
<proteinExistence type="predicted"/>
<feature type="transmembrane region" description="Helical" evidence="5">
    <location>
        <begin position="12"/>
        <end position="31"/>
    </location>
</feature>
<feature type="transmembrane region" description="Helical" evidence="5">
    <location>
        <begin position="51"/>
        <end position="71"/>
    </location>
</feature>
<dbReference type="InParanoid" id="A0A1Z5JW84"/>
<evidence type="ECO:0000313" key="8">
    <source>
        <dbReference type="Proteomes" id="UP000198406"/>
    </source>
</evidence>
<dbReference type="AlphaFoldDB" id="A0A1Z5JW84"/>
<dbReference type="GO" id="GO:0016020">
    <property type="term" value="C:membrane"/>
    <property type="evidence" value="ECO:0007669"/>
    <property type="project" value="UniProtKB-SubCell"/>
</dbReference>
<accession>A0A1Z5JW84</accession>
<dbReference type="Proteomes" id="UP000198406">
    <property type="component" value="Unassembled WGS sequence"/>
</dbReference>
<keyword evidence="2 5" id="KW-0812">Transmembrane</keyword>
<keyword evidence="4 5" id="KW-0472">Membrane</keyword>
<evidence type="ECO:0000259" key="6">
    <source>
        <dbReference type="Pfam" id="PF08510"/>
    </source>
</evidence>
<keyword evidence="3 5" id="KW-1133">Transmembrane helix</keyword>
<comment type="subcellular location">
    <subcellularLocation>
        <location evidence="1">Membrane</location>
        <topology evidence="1">Multi-pass membrane protein</topology>
    </subcellularLocation>
</comment>
<dbReference type="InterPro" id="IPR013717">
    <property type="entry name" value="PIG-P"/>
</dbReference>
<evidence type="ECO:0000256" key="3">
    <source>
        <dbReference type="ARBA" id="ARBA00022989"/>
    </source>
</evidence>
<protein>
    <recommendedName>
        <fullName evidence="6">PIG-P domain-containing protein</fullName>
    </recommendedName>
</protein>
<evidence type="ECO:0000256" key="4">
    <source>
        <dbReference type="ARBA" id="ARBA00023136"/>
    </source>
</evidence>
<dbReference type="EMBL" id="BDSP01000127">
    <property type="protein sequence ID" value="GAX18293.1"/>
    <property type="molecule type" value="Genomic_DNA"/>
</dbReference>
<organism evidence="7 8">
    <name type="scientific">Fistulifera solaris</name>
    <name type="common">Oleaginous diatom</name>
    <dbReference type="NCBI Taxonomy" id="1519565"/>
    <lineage>
        <taxon>Eukaryota</taxon>
        <taxon>Sar</taxon>
        <taxon>Stramenopiles</taxon>
        <taxon>Ochrophyta</taxon>
        <taxon>Bacillariophyta</taxon>
        <taxon>Bacillariophyceae</taxon>
        <taxon>Bacillariophycidae</taxon>
        <taxon>Naviculales</taxon>
        <taxon>Naviculaceae</taxon>
        <taxon>Fistulifera</taxon>
    </lineage>
</organism>
<reference evidence="7 8" key="1">
    <citation type="journal article" date="2015" name="Plant Cell">
        <title>Oil accumulation by the oleaginous diatom Fistulifera solaris as revealed by the genome and transcriptome.</title>
        <authorList>
            <person name="Tanaka T."/>
            <person name="Maeda Y."/>
            <person name="Veluchamy A."/>
            <person name="Tanaka M."/>
            <person name="Abida H."/>
            <person name="Marechal E."/>
            <person name="Bowler C."/>
            <person name="Muto M."/>
            <person name="Sunaga Y."/>
            <person name="Tanaka M."/>
            <person name="Yoshino T."/>
            <person name="Taniguchi T."/>
            <person name="Fukuda Y."/>
            <person name="Nemoto M."/>
            <person name="Matsumoto M."/>
            <person name="Wong P.S."/>
            <person name="Aburatani S."/>
            <person name="Fujibuchi W."/>
        </authorList>
    </citation>
    <scope>NUCLEOTIDE SEQUENCE [LARGE SCALE GENOMIC DNA]</scope>
    <source>
        <strain evidence="7 8">JPCC DA0580</strain>
    </source>
</reference>
<keyword evidence="8" id="KW-1185">Reference proteome</keyword>
<gene>
    <name evidence="7" type="ORF">FisN_23Hh186</name>
</gene>
<evidence type="ECO:0000313" key="7">
    <source>
        <dbReference type="EMBL" id="GAX18293.1"/>
    </source>
</evidence>
<name>A0A1Z5JW84_FISSO</name>
<evidence type="ECO:0000256" key="5">
    <source>
        <dbReference type="SAM" id="Phobius"/>
    </source>
</evidence>
<sequence>MSSKNASAANCGFVLHVSVLLVGGLYVLWVSRLLQGLDYYFDPVTFHQQGVASLVVIFFATIVVYFVLNALSVPRIDSKDTITDDYSHPCPPELVLSQQQSKTMPSICDIDVAIINDIVWASRNKS</sequence>
<comment type="caution">
    <text evidence="7">The sequence shown here is derived from an EMBL/GenBank/DDBJ whole genome shotgun (WGS) entry which is preliminary data.</text>
</comment>